<protein>
    <submittedName>
        <fullName evidence="2">Uncharacterized protein</fullName>
    </submittedName>
</protein>
<dbReference type="Proteomes" id="UP000594260">
    <property type="component" value="Unplaced"/>
</dbReference>
<dbReference type="GeneID" id="111245662"/>
<dbReference type="InParanoid" id="A0A7M7JCG9"/>
<dbReference type="AlphaFoldDB" id="A0A7M7JCG9"/>
<organism evidence="2 3">
    <name type="scientific">Varroa destructor</name>
    <name type="common">Honeybee mite</name>
    <dbReference type="NCBI Taxonomy" id="109461"/>
    <lineage>
        <taxon>Eukaryota</taxon>
        <taxon>Metazoa</taxon>
        <taxon>Ecdysozoa</taxon>
        <taxon>Arthropoda</taxon>
        <taxon>Chelicerata</taxon>
        <taxon>Arachnida</taxon>
        <taxon>Acari</taxon>
        <taxon>Parasitiformes</taxon>
        <taxon>Mesostigmata</taxon>
        <taxon>Gamasina</taxon>
        <taxon>Dermanyssoidea</taxon>
        <taxon>Varroidae</taxon>
        <taxon>Varroa</taxon>
    </lineage>
</organism>
<dbReference type="RefSeq" id="XP_022650033.1">
    <property type="nucleotide sequence ID" value="XM_022794298.1"/>
</dbReference>
<accession>A0A7M7JCG9</accession>
<sequence length="304" mass="33954">MHHLLMSFVFLLRYATSAVEDGCSPLVDADSTTLCIADNNWPECKNISHNMECVQCGGLRPEIIYDNSTYNFVWTDNVPIESVKLSCEDTVACKCNLTLNLQEKEIRNGKCRGGYSSTECLLEKKTGCQIGKDTKFHGGPDTLECGGHDPPKCTVTDRPDLIKSVTAICTPKKIDDKFCEDCQLHLDYAKRYSCNFDWTSQTFIANADDLCHIDGDLIANVTCVDRPCDDFHYDATCSNTDGNITCQVNASIKRRIREKSIQCIVSKNKICEACYLMITTSALKIKPTFISSMLSLLLLFIDRG</sequence>
<feature type="signal peptide" evidence="1">
    <location>
        <begin position="1"/>
        <end position="18"/>
    </location>
</feature>
<name>A0A7M7JCG9_VARDE</name>
<keyword evidence="1" id="KW-0732">Signal</keyword>
<keyword evidence="3" id="KW-1185">Reference proteome</keyword>
<proteinExistence type="predicted"/>
<dbReference type="KEGG" id="vde:111245662"/>
<feature type="chain" id="PRO_5029459302" evidence="1">
    <location>
        <begin position="19"/>
        <end position="304"/>
    </location>
</feature>
<evidence type="ECO:0000313" key="2">
    <source>
        <dbReference type="EnsemblMetazoa" id="XP_022650033"/>
    </source>
</evidence>
<evidence type="ECO:0000313" key="3">
    <source>
        <dbReference type="Proteomes" id="UP000594260"/>
    </source>
</evidence>
<reference evidence="2" key="1">
    <citation type="submission" date="2021-01" db="UniProtKB">
        <authorList>
            <consortium name="EnsemblMetazoa"/>
        </authorList>
    </citation>
    <scope>IDENTIFICATION</scope>
</reference>
<dbReference type="EnsemblMetazoa" id="XM_022794298">
    <property type="protein sequence ID" value="XP_022650033"/>
    <property type="gene ID" value="LOC111245662"/>
</dbReference>
<evidence type="ECO:0000256" key="1">
    <source>
        <dbReference type="SAM" id="SignalP"/>
    </source>
</evidence>